<dbReference type="NCBIfam" id="TIGR00464">
    <property type="entry name" value="gltX_bact"/>
    <property type="match status" value="1"/>
</dbReference>
<dbReference type="HAMAP" id="MF_00022">
    <property type="entry name" value="Glu_tRNA_synth_type1"/>
    <property type="match status" value="1"/>
</dbReference>
<dbReference type="PANTHER" id="PTHR43311:SF2">
    <property type="entry name" value="GLUTAMATE--TRNA LIGASE, MITOCHONDRIAL-RELATED"/>
    <property type="match status" value="1"/>
</dbReference>
<dbReference type="EC" id="6.1.1.17" evidence="7"/>
<dbReference type="InterPro" id="IPR020058">
    <property type="entry name" value="Glu/Gln-tRNA-synth_Ib_cat-dom"/>
</dbReference>
<comment type="subcellular location">
    <subcellularLocation>
        <location evidence="7">Cytoplasm</location>
    </subcellularLocation>
</comment>
<keyword evidence="3 7" id="KW-0547">Nucleotide-binding</keyword>
<keyword evidence="11" id="KW-1185">Reference proteome</keyword>
<sequence>MALDMNWFDEMEACIPKGEVRTRFAPSPTGYMHVGNLRTALYTWLIARHNGGKFLLRIEDTDQGRLVEGAVDVIYNTLRKCGLDWDEGPDLGGPVGPYVQTERRGFYGKYAELLVERGHAYYCFCEKTESEEDSGEFDRGDDPCRSLSMEEARAKVEAGVPYVIRQKIPKEGSTTFHDVVFGDITVENSTLDDQILMKSDGLPTYNFANVIDDHLMGITHVVRGSEYLSSAPKYNLLYEGFGWEVPAYIHCSPVMRDQHNKMSKRKGDPSYEDLLAMGFLSEAVVNYVTLLGWSPKGEESEREFFTLSELAESFDVAGISKSPAIFDLEKLKYFNAKYLRALSPEAFYEGARPYLEQAVKTPGIDLSLIAPLVQPRCDTWLDIAPQVDFFDALPAYSNELYCHKKMKTNEENSLEALQMVLPVLEGLSDWTYDAIHDALIDLAASHELKNGRIMWPVRTAVSGKAVTPGGAVELCHILGKEETLRRIRLGMEQLAR</sequence>
<evidence type="ECO:0000256" key="5">
    <source>
        <dbReference type="ARBA" id="ARBA00022917"/>
    </source>
</evidence>
<dbReference type="EMBL" id="JADCKF010000008">
    <property type="protein sequence ID" value="MBE5056322.1"/>
    <property type="molecule type" value="Genomic_DNA"/>
</dbReference>
<comment type="catalytic activity">
    <reaction evidence="7">
        <text>tRNA(Glu) + L-glutamate + ATP = L-glutamyl-tRNA(Glu) + AMP + diphosphate</text>
        <dbReference type="Rhea" id="RHEA:23540"/>
        <dbReference type="Rhea" id="RHEA-COMP:9663"/>
        <dbReference type="Rhea" id="RHEA-COMP:9680"/>
        <dbReference type="ChEBI" id="CHEBI:29985"/>
        <dbReference type="ChEBI" id="CHEBI:30616"/>
        <dbReference type="ChEBI" id="CHEBI:33019"/>
        <dbReference type="ChEBI" id="CHEBI:78442"/>
        <dbReference type="ChEBI" id="CHEBI:78520"/>
        <dbReference type="ChEBI" id="CHEBI:456215"/>
        <dbReference type="EC" id="6.1.1.17"/>
    </reaction>
</comment>
<feature type="short sequence motif" description="'KMSKS' region" evidence="7">
    <location>
        <begin position="261"/>
        <end position="265"/>
    </location>
</feature>
<dbReference type="GO" id="GO:0004818">
    <property type="term" value="F:glutamate-tRNA ligase activity"/>
    <property type="evidence" value="ECO:0007669"/>
    <property type="project" value="UniProtKB-EC"/>
</dbReference>
<dbReference type="CDD" id="cd00808">
    <property type="entry name" value="GluRS_core"/>
    <property type="match status" value="1"/>
</dbReference>
<comment type="function">
    <text evidence="7">Catalyzes the attachment of glutamate to tRNA(Glu) in a two-step reaction: glutamate is first activated by ATP to form Glu-AMP and then transferred to the acceptor end of tRNA(Glu).</text>
</comment>
<keyword evidence="5 7" id="KW-0648">Protein biosynthesis</keyword>
<keyword evidence="6 7" id="KW-0030">Aminoacyl-tRNA synthetase</keyword>
<dbReference type="PROSITE" id="PS00178">
    <property type="entry name" value="AA_TRNA_LIGASE_I"/>
    <property type="match status" value="1"/>
</dbReference>
<evidence type="ECO:0000256" key="3">
    <source>
        <dbReference type="ARBA" id="ARBA00022741"/>
    </source>
</evidence>
<evidence type="ECO:0000259" key="9">
    <source>
        <dbReference type="Pfam" id="PF19269"/>
    </source>
</evidence>
<dbReference type="InterPro" id="IPR004527">
    <property type="entry name" value="Glu-tRNA-ligase_bac/mito"/>
</dbReference>
<evidence type="ECO:0000256" key="7">
    <source>
        <dbReference type="HAMAP-Rule" id="MF_00022"/>
    </source>
</evidence>
<dbReference type="InterPro" id="IPR001412">
    <property type="entry name" value="aa-tRNA-synth_I_CS"/>
</dbReference>
<organism evidence="10 11">
    <name type="scientific">Pseudoflavonifractor gallinarum</name>
    <dbReference type="NCBI Taxonomy" id="2779352"/>
    <lineage>
        <taxon>Bacteria</taxon>
        <taxon>Bacillati</taxon>
        <taxon>Bacillota</taxon>
        <taxon>Clostridia</taxon>
        <taxon>Eubacteriales</taxon>
        <taxon>Oscillospiraceae</taxon>
        <taxon>Pseudoflavonifractor</taxon>
    </lineage>
</organism>
<feature type="binding site" evidence="7">
    <location>
        <position position="264"/>
    </location>
    <ligand>
        <name>ATP</name>
        <dbReference type="ChEBI" id="CHEBI:30616"/>
    </ligand>
</feature>
<comment type="caution">
    <text evidence="10">The sequence shown here is derived from an EMBL/GenBank/DDBJ whole genome shotgun (WGS) entry which is preliminary data.</text>
</comment>
<comment type="subunit">
    <text evidence="7">Monomer.</text>
</comment>
<dbReference type="Gene3D" id="1.10.10.350">
    <property type="match status" value="1"/>
</dbReference>
<evidence type="ECO:0000256" key="1">
    <source>
        <dbReference type="ARBA" id="ARBA00007894"/>
    </source>
</evidence>
<evidence type="ECO:0000256" key="6">
    <source>
        <dbReference type="ARBA" id="ARBA00023146"/>
    </source>
</evidence>
<dbReference type="InterPro" id="IPR033910">
    <property type="entry name" value="GluRS_core"/>
</dbReference>
<feature type="short sequence motif" description="'HIGH' region" evidence="7">
    <location>
        <begin position="26"/>
        <end position="36"/>
    </location>
</feature>
<dbReference type="InterPro" id="IPR014729">
    <property type="entry name" value="Rossmann-like_a/b/a_fold"/>
</dbReference>
<dbReference type="InterPro" id="IPR020751">
    <property type="entry name" value="aa-tRNA-synth_I_codon-bd_sub2"/>
</dbReference>
<dbReference type="Pfam" id="PF19269">
    <property type="entry name" value="Anticodon_2"/>
    <property type="match status" value="1"/>
</dbReference>
<keyword evidence="7" id="KW-0963">Cytoplasm</keyword>
<dbReference type="InterPro" id="IPR008925">
    <property type="entry name" value="aa_tRNA-synth_I_cd-bd_sf"/>
</dbReference>
<dbReference type="RefSeq" id="WP_193538066.1">
    <property type="nucleotide sequence ID" value="NZ_JADCKF010000008.1"/>
</dbReference>
<protein>
    <recommendedName>
        <fullName evidence="7">Glutamate--tRNA ligase</fullName>
        <ecNumber evidence="7">6.1.1.17</ecNumber>
    </recommendedName>
    <alternativeName>
        <fullName evidence="7">Glutamyl-tRNA synthetase</fullName>
        <shortName evidence="7">GluRS</shortName>
    </alternativeName>
</protein>
<evidence type="ECO:0000313" key="10">
    <source>
        <dbReference type="EMBL" id="MBE5056322.1"/>
    </source>
</evidence>
<accession>A0ABR9RCA1</accession>
<dbReference type="Gene3D" id="3.40.50.620">
    <property type="entry name" value="HUPs"/>
    <property type="match status" value="1"/>
</dbReference>
<dbReference type="PRINTS" id="PR00987">
    <property type="entry name" value="TRNASYNTHGLU"/>
</dbReference>
<name>A0ABR9RCA1_9FIRM</name>
<dbReference type="PANTHER" id="PTHR43311">
    <property type="entry name" value="GLUTAMATE--TRNA LIGASE"/>
    <property type="match status" value="1"/>
</dbReference>
<dbReference type="InterPro" id="IPR049940">
    <property type="entry name" value="GluQ/Sye"/>
</dbReference>
<evidence type="ECO:0000313" key="11">
    <source>
        <dbReference type="Proteomes" id="UP000806211"/>
    </source>
</evidence>
<dbReference type="InterPro" id="IPR045462">
    <property type="entry name" value="aa-tRNA-synth_I_cd-bd"/>
</dbReference>
<comment type="similarity">
    <text evidence="1 7">Belongs to the class-I aminoacyl-tRNA synthetase family. Glutamate--tRNA ligase type 1 subfamily.</text>
</comment>
<dbReference type="Proteomes" id="UP000806211">
    <property type="component" value="Unassembled WGS sequence"/>
</dbReference>
<gene>
    <name evidence="7" type="primary">gltX</name>
    <name evidence="10" type="ORF">INF37_09960</name>
</gene>
<reference evidence="10 11" key="1">
    <citation type="submission" date="2020-10" db="EMBL/GenBank/DDBJ databases">
        <title>ChiBAC.</title>
        <authorList>
            <person name="Zenner C."/>
            <person name="Hitch T.C.A."/>
            <person name="Clavel T."/>
        </authorList>
    </citation>
    <scope>NUCLEOTIDE SEQUENCE [LARGE SCALE GENOMIC DNA]</scope>
    <source>
        <strain evidence="10 11">DSM 107456</strain>
    </source>
</reference>
<keyword evidence="2 7" id="KW-0436">Ligase</keyword>
<proteinExistence type="inferred from homology"/>
<evidence type="ECO:0000256" key="2">
    <source>
        <dbReference type="ARBA" id="ARBA00022598"/>
    </source>
</evidence>
<dbReference type="SUPFAM" id="SSF52374">
    <property type="entry name" value="Nucleotidylyl transferase"/>
    <property type="match status" value="1"/>
</dbReference>
<evidence type="ECO:0000256" key="4">
    <source>
        <dbReference type="ARBA" id="ARBA00022840"/>
    </source>
</evidence>
<dbReference type="Pfam" id="PF00749">
    <property type="entry name" value="tRNA-synt_1c"/>
    <property type="match status" value="1"/>
</dbReference>
<evidence type="ECO:0000259" key="8">
    <source>
        <dbReference type="Pfam" id="PF00749"/>
    </source>
</evidence>
<comment type="caution">
    <text evidence="7">Lacks conserved residue(s) required for the propagation of feature annotation.</text>
</comment>
<dbReference type="SUPFAM" id="SSF48163">
    <property type="entry name" value="An anticodon-binding domain of class I aminoacyl-tRNA synthetases"/>
    <property type="match status" value="1"/>
</dbReference>
<feature type="domain" description="Aminoacyl-tRNA synthetase class I anticodon-binding" evidence="9">
    <location>
        <begin position="347"/>
        <end position="489"/>
    </location>
</feature>
<keyword evidence="4 7" id="KW-0067">ATP-binding</keyword>
<feature type="domain" description="Glutamyl/glutaminyl-tRNA synthetase class Ib catalytic" evidence="8">
    <location>
        <begin position="19"/>
        <end position="332"/>
    </location>
</feature>
<dbReference type="InterPro" id="IPR000924">
    <property type="entry name" value="Glu/Gln-tRNA-synth"/>
</dbReference>